<evidence type="ECO:0000313" key="6">
    <source>
        <dbReference type="Proteomes" id="UP000282311"/>
    </source>
</evidence>
<dbReference type="Pfam" id="PF12833">
    <property type="entry name" value="HTH_18"/>
    <property type="match status" value="1"/>
</dbReference>
<evidence type="ECO:0000256" key="1">
    <source>
        <dbReference type="ARBA" id="ARBA00023015"/>
    </source>
</evidence>
<reference evidence="5 6" key="1">
    <citation type="journal article" date="2007" name="Int. J. Syst. Evol. Microbiol.">
        <title>Paenibacillus ginsengarvi sp. nov., isolated from soil from ginseng cultivation.</title>
        <authorList>
            <person name="Yoon M.H."/>
            <person name="Ten L.N."/>
            <person name="Im W.T."/>
        </authorList>
    </citation>
    <scope>NUCLEOTIDE SEQUENCE [LARGE SCALE GENOMIC DNA]</scope>
    <source>
        <strain evidence="5 6">KCTC 13059</strain>
    </source>
</reference>
<protein>
    <submittedName>
        <fullName evidence="5">AraC family transcriptional regulator</fullName>
    </submittedName>
</protein>
<dbReference type="PROSITE" id="PS00041">
    <property type="entry name" value="HTH_ARAC_FAMILY_1"/>
    <property type="match status" value="1"/>
</dbReference>
<keyword evidence="6" id="KW-1185">Reference proteome</keyword>
<dbReference type="SUPFAM" id="SSF51215">
    <property type="entry name" value="Regulatory protein AraC"/>
    <property type="match status" value="1"/>
</dbReference>
<dbReference type="EMBL" id="RBAH01000009">
    <property type="protein sequence ID" value="RKN84088.1"/>
    <property type="molecule type" value="Genomic_DNA"/>
</dbReference>
<dbReference type="AlphaFoldDB" id="A0A3B0CGY2"/>
<accession>A0A3B0CGY2</accession>
<evidence type="ECO:0000313" key="5">
    <source>
        <dbReference type="EMBL" id="RKN84088.1"/>
    </source>
</evidence>
<dbReference type="OrthoDB" id="9809338at2"/>
<dbReference type="Pfam" id="PF02311">
    <property type="entry name" value="AraC_binding"/>
    <property type="match status" value="1"/>
</dbReference>
<keyword evidence="3" id="KW-0804">Transcription</keyword>
<dbReference type="GO" id="GO:0043565">
    <property type="term" value="F:sequence-specific DNA binding"/>
    <property type="evidence" value="ECO:0007669"/>
    <property type="project" value="InterPro"/>
</dbReference>
<dbReference type="SUPFAM" id="SSF46689">
    <property type="entry name" value="Homeodomain-like"/>
    <property type="match status" value="2"/>
</dbReference>
<proteinExistence type="predicted"/>
<evidence type="ECO:0000256" key="2">
    <source>
        <dbReference type="ARBA" id="ARBA00023125"/>
    </source>
</evidence>
<dbReference type="Gene3D" id="2.60.120.10">
    <property type="entry name" value="Jelly Rolls"/>
    <property type="match status" value="1"/>
</dbReference>
<dbReference type="InterPro" id="IPR018060">
    <property type="entry name" value="HTH_AraC"/>
</dbReference>
<dbReference type="InterPro" id="IPR037923">
    <property type="entry name" value="HTH-like"/>
</dbReference>
<dbReference type="InterPro" id="IPR014710">
    <property type="entry name" value="RmlC-like_jellyroll"/>
</dbReference>
<dbReference type="PROSITE" id="PS01124">
    <property type="entry name" value="HTH_ARAC_FAMILY_2"/>
    <property type="match status" value="1"/>
</dbReference>
<dbReference type="CDD" id="cd02208">
    <property type="entry name" value="cupin_RmlC-like"/>
    <property type="match status" value="1"/>
</dbReference>
<organism evidence="5 6">
    <name type="scientific">Paenibacillus ginsengarvi</name>
    <dbReference type="NCBI Taxonomy" id="400777"/>
    <lineage>
        <taxon>Bacteria</taxon>
        <taxon>Bacillati</taxon>
        <taxon>Bacillota</taxon>
        <taxon>Bacilli</taxon>
        <taxon>Bacillales</taxon>
        <taxon>Paenibacillaceae</taxon>
        <taxon>Paenibacillus</taxon>
    </lineage>
</organism>
<comment type="caution">
    <text evidence="5">The sequence shown here is derived from an EMBL/GenBank/DDBJ whole genome shotgun (WGS) entry which is preliminary data.</text>
</comment>
<dbReference type="Gene3D" id="1.10.10.60">
    <property type="entry name" value="Homeodomain-like"/>
    <property type="match status" value="2"/>
</dbReference>
<feature type="domain" description="HTH araC/xylS-type" evidence="4">
    <location>
        <begin position="186"/>
        <end position="284"/>
    </location>
</feature>
<evidence type="ECO:0000256" key="3">
    <source>
        <dbReference type="ARBA" id="ARBA00023163"/>
    </source>
</evidence>
<keyword evidence="2" id="KW-0238">DNA-binding</keyword>
<keyword evidence="1" id="KW-0805">Transcription regulation</keyword>
<dbReference type="InterPro" id="IPR018062">
    <property type="entry name" value="HTH_AraC-typ_CS"/>
</dbReference>
<name>A0A3B0CGY2_9BACL</name>
<dbReference type="PANTHER" id="PTHR43280:SF2">
    <property type="entry name" value="HTH-TYPE TRANSCRIPTIONAL REGULATOR EXSA"/>
    <property type="match status" value="1"/>
</dbReference>
<sequence length="293" mass="34260">MKIMNYLNLNHHPVHLSFVKDRTLEFNEIYHAHQGIELLYVHEGSGQVIVNQRIFELSPGSLVYFRPFQLHRVQMKLESQSPYVRSLFVFEPSELGRYLAPFHSLRTFFQRLWQVPLESQLFVGLPRLTLDNLFEEHRERMLKMPDDLLLEEQMLFLIALLQILKAHEEPGPQTTPPPIRKSSVSERVMKWVEEHYAEPFELERVASDIHLTPTHISAVFRQTVGTSITEYLTARRIREACWLLKTTDRSVQEIGQAIGLTNFSYFCNLFKKHVGLSPYKYKHAPAGSLMTIE</sequence>
<dbReference type="InterPro" id="IPR003313">
    <property type="entry name" value="AraC-bd"/>
</dbReference>
<dbReference type="InterPro" id="IPR009057">
    <property type="entry name" value="Homeodomain-like_sf"/>
</dbReference>
<dbReference type="Proteomes" id="UP000282311">
    <property type="component" value="Unassembled WGS sequence"/>
</dbReference>
<gene>
    <name evidence="5" type="ORF">D7M11_13825</name>
</gene>
<evidence type="ECO:0000259" key="4">
    <source>
        <dbReference type="PROSITE" id="PS01124"/>
    </source>
</evidence>
<dbReference type="GO" id="GO:0003700">
    <property type="term" value="F:DNA-binding transcription factor activity"/>
    <property type="evidence" value="ECO:0007669"/>
    <property type="project" value="InterPro"/>
</dbReference>
<dbReference type="SMART" id="SM00342">
    <property type="entry name" value="HTH_ARAC"/>
    <property type="match status" value="1"/>
</dbReference>
<dbReference type="PANTHER" id="PTHR43280">
    <property type="entry name" value="ARAC-FAMILY TRANSCRIPTIONAL REGULATOR"/>
    <property type="match status" value="1"/>
</dbReference>